<dbReference type="STRING" id="535722.E4UT36"/>
<dbReference type="Proteomes" id="UP000002669">
    <property type="component" value="Unassembled WGS sequence"/>
</dbReference>
<dbReference type="eggNOG" id="ENOG502T2QG">
    <property type="taxonomic scope" value="Eukaryota"/>
</dbReference>
<evidence type="ECO:0000256" key="2">
    <source>
        <dbReference type="SAM" id="Phobius"/>
    </source>
</evidence>
<dbReference type="HOGENOM" id="CLU_1094369_0_0_1"/>
<evidence type="ECO:0000256" key="1">
    <source>
        <dbReference type="SAM" id="MobiDB-lite"/>
    </source>
</evidence>
<name>E4UT36_ARTGP</name>
<gene>
    <name evidence="3" type="ORF">MGYG_03656</name>
</gene>
<dbReference type="RefSeq" id="XP_003173479.1">
    <property type="nucleotide sequence ID" value="XM_003173431.1"/>
</dbReference>
<accession>E4UT36</accession>
<feature type="transmembrane region" description="Helical" evidence="2">
    <location>
        <begin position="39"/>
        <end position="58"/>
    </location>
</feature>
<reference evidence="4" key="1">
    <citation type="journal article" date="2012" name="MBio">
        <title>Comparative genome analysis of Trichophyton rubrum and related dermatophytes reveals candidate genes involved in infection.</title>
        <authorList>
            <person name="Martinez D.A."/>
            <person name="Oliver B.G."/>
            <person name="Graeser Y."/>
            <person name="Goldberg J.M."/>
            <person name="Li W."/>
            <person name="Martinez-Rossi N.M."/>
            <person name="Monod M."/>
            <person name="Shelest E."/>
            <person name="Barton R.C."/>
            <person name="Birch E."/>
            <person name="Brakhage A.A."/>
            <person name="Chen Z."/>
            <person name="Gurr S.J."/>
            <person name="Heiman D."/>
            <person name="Heitman J."/>
            <person name="Kosti I."/>
            <person name="Rossi A."/>
            <person name="Saif S."/>
            <person name="Samalova M."/>
            <person name="Saunders C.W."/>
            <person name="Shea T."/>
            <person name="Summerbell R.C."/>
            <person name="Xu J."/>
            <person name="Young S."/>
            <person name="Zeng Q."/>
            <person name="Birren B.W."/>
            <person name="Cuomo C.A."/>
            <person name="White T.C."/>
        </authorList>
    </citation>
    <scope>NUCLEOTIDE SEQUENCE [LARGE SCALE GENOMIC DNA]</scope>
    <source>
        <strain evidence="4">ATCC MYA-4604 / CBS 118893</strain>
    </source>
</reference>
<evidence type="ECO:0000313" key="4">
    <source>
        <dbReference type="Proteomes" id="UP000002669"/>
    </source>
</evidence>
<feature type="region of interest" description="Disordered" evidence="1">
    <location>
        <begin position="1"/>
        <end position="29"/>
    </location>
</feature>
<evidence type="ECO:0000313" key="3">
    <source>
        <dbReference type="EMBL" id="EFR00649.1"/>
    </source>
</evidence>
<sequence>MTSAIPPALGERSSDAASKSKMATTEIPHSARARQGRPYKYYIVFLVILISALYYIYWDKLPWHQPYTYYPADADWSGADPGLFIPNEYIDFAKPSPRYGEPPSPLYRHSMEQSGYVSCWQNHGVWVKHLTPVEMAHLGVDRFHDSKVSTDQAEEDAFCAKLRLYGASFWGLSFSWPAYILWPKFVDAVKPSIGINLTVGFPESGGVWFIDTSGGWRGRLFDAQGLVNALTMEERCNVLKDLGANFCEDIHTCPELAPLLVPMETL</sequence>
<dbReference type="EMBL" id="DS989824">
    <property type="protein sequence ID" value="EFR00649.1"/>
    <property type="molecule type" value="Genomic_DNA"/>
</dbReference>
<keyword evidence="2" id="KW-0812">Transmembrane</keyword>
<dbReference type="AlphaFoldDB" id="E4UT36"/>
<dbReference type="OMA" id="ASEWEND"/>
<dbReference type="OrthoDB" id="4487429at2759"/>
<dbReference type="VEuPathDB" id="FungiDB:MGYG_03656"/>
<dbReference type="InParanoid" id="E4UT36"/>
<protein>
    <submittedName>
        <fullName evidence="3">Uncharacterized protein</fullName>
    </submittedName>
</protein>
<proteinExistence type="predicted"/>
<keyword evidence="2" id="KW-0472">Membrane</keyword>
<dbReference type="GeneID" id="10028758"/>
<organism evidence="4">
    <name type="scientific">Arthroderma gypseum (strain ATCC MYA-4604 / CBS 118893)</name>
    <name type="common">Microsporum gypseum</name>
    <dbReference type="NCBI Taxonomy" id="535722"/>
    <lineage>
        <taxon>Eukaryota</taxon>
        <taxon>Fungi</taxon>
        <taxon>Dikarya</taxon>
        <taxon>Ascomycota</taxon>
        <taxon>Pezizomycotina</taxon>
        <taxon>Eurotiomycetes</taxon>
        <taxon>Eurotiomycetidae</taxon>
        <taxon>Onygenales</taxon>
        <taxon>Arthrodermataceae</taxon>
        <taxon>Nannizzia</taxon>
    </lineage>
</organism>
<keyword evidence="4" id="KW-1185">Reference proteome</keyword>
<keyword evidence="2" id="KW-1133">Transmembrane helix</keyword>